<name>A0ABT2D441_9BURK</name>
<comment type="caution">
    <text evidence="2">The sequence shown here is derived from an EMBL/GenBank/DDBJ whole genome shotgun (WGS) entry which is preliminary data.</text>
</comment>
<gene>
    <name evidence="2" type="ORF">NX778_23280</name>
</gene>
<sequence length="356" mass="38840">MNTNKLMLAALLACTLGPALAAEDDQAKPQREVIVQGPAQLRTADGKMTVNTTSMLRIHGRAVKNAPYSAQEVVERQQVLPDGNQIVNTTTTMSYRDSEGRLRVERRDRKGEVSSIMITDPVANVAWSLRPQDKTALKLKSVDPARIAAEAARAGAEAGRAAAEAGRAAARAGRAAAEAARAQAEQMRKDGDGREIIVKRVERDNGEAMQRVQENVRIVTREMTDDRIRALSSLEPMLANVAGDFKWSGKSTSKDLGTRDMGGVKAQGKLRSYEIPAGEIGNRNPITVSDESWWSPELQITLYSKHSDPRTGDNIYRLENLKREEPAAALFTVPSDYTIKEPNTPQVAAKVAPKSN</sequence>
<reference evidence="2 3" key="1">
    <citation type="submission" date="2022-08" db="EMBL/GenBank/DDBJ databases">
        <title>Reclassification of Massilia species as members of the genera Telluria, Duganella, Pseudoduganella, Mokoshia gen. nov. and Zemynaea gen. nov. using orthogonal and non-orthogonal genome-based approaches.</title>
        <authorList>
            <person name="Bowman J.P."/>
        </authorList>
    </citation>
    <scope>NUCLEOTIDE SEQUENCE [LARGE SCALE GENOMIC DNA]</scope>
    <source>
        <strain evidence="2 3">JCM 31606</strain>
    </source>
</reference>
<accession>A0ABT2D441</accession>
<organism evidence="2 3">
    <name type="scientific">Massilia terrae</name>
    <dbReference type="NCBI Taxonomy" id="1811224"/>
    <lineage>
        <taxon>Bacteria</taxon>
        <taxon>Pseudomonadati</taxon>
        <taxon>Pseudomonadota</taxon>
        <taxon>Betaproteobacteria</taxon>
        <taxon>Burkholderiales</taxon>
        <taxon>Oxalobacteraceae</taxon>
        <taxon>Telluria group</taxon>
        <taxon>Massilia</taxon>
    </lineage>
</organism>
<dbReference type="RefSeq" id="WP_258814201.1">
    <property type="nucleotide sequence ID" value="NZ_JANUGU010000012.1"/>
</dbReference>
<protein>
    <submittedName>
        <fullName evidence="2">Uncharacterized protein</fullName>
    </submittedName>
</protein>
<evidence type="ECO:0000313" key="2">
    <source>
        <dbReference type="EMBL" id="MCS0661002.1"/>
    </source>
</evidence>
<keyword evidence="1" id="KW-0732">Signal</keyword>
<dbReference type="EMBL" id="JANUGU010000012">
    <property type="protein sequence ID" value="MCS0661002.1"/>
    <property type="molecule type" value="Genomic_DNA"/>
</dbReference>
<feature type="signal peptide" evidence="1">
    <location>
        <begin position="1"/>
        <end position="21"/>
    </location>
</feature>
<evidence type="ECO:0000313" key="3">
    <source>
        <dbReference type="Proteomes" id="UP001204621"/>
    </source>
</evidence>
<keyword evidence="3" id="KW-1185">Reference proteome</keyword>
<proteinExistence type="predicted"/>
<dbReference type="Proteomes" id="UP001204621">
    <property type="component" value="Unassembled WGS sequence"/>
</dbReference>
<evidence type="ECO:0000256" key="1">
    <source>
        <dbReference type="SAM" id="SignalP"/>
    </source>
</evidence>
<feature type="chain" id="PRO_5046428522" evidence="1">
    <location>
        <begin position="22"/>
        <end position="356"/>
    </location>
</feature>